<dbReference type="SMART" id="SM00355">
    <property type="entry name" value="ZnF_C2H2"/>
    <property type="match status" value="8"/>
</dbReference>
<keyword evidence="4 8" id="KW-0863">Zinc-finger</keyword>
<dbReference type="PROSITE" id="PS00028">
    <property type="entry name" value="ZINC_FINGER_C2H2_1"/>
    <property type="match status" value="6"/>
</dbReference>
<organism evidence="12 13">
    <name type="scientific">Drosophila ananassae</name>
    <name type="common">Fruit fly</name>
    <dbReference type="NCBI Taxonomy" id="7217"/>
    <lineage>
        <taxon>Eukaryota</taxon>
        <taxon>Metazoa</taxon>
        <taxon>Ecdysozoa</taxon>
        <taxon>Arthropoda</taxon>
        <taxon>Hexapoda</taxon>
        <taxon>Insecta</taxon>
        <taxon>Pterygota</taxon>
        <taxon>Neoptera</taxon>
        <taxon>Endopterygota</taxon>
        <taxon>Diptera</taxon>
        <taxon>Brachycera</taxon>
        <taxon>Muscomorpha</taxon>
        <taxon>Ephydroidea</taxon>
        <taxon>Drosophilidae</taxon>
        <taxon>Drosophila</taxon>
        <taxon>Sophophora</taxon>
    </lineage>
</organism>
<dbReference type="OrthoDB" id="8117402at2759"/>
<dbReference type="GO" id="GO:0000978">
    <property type="term" value="F:RNA polymerase II cis-regulatory region sequence-specific DNA binding"/>
    <property type="evidence" value="ECO:0007669"/>
    <property type="project" value="TreeGrafter"/>
</dbReference>
<evidence type="ECO:0000256" key="3">
    <source>
        <dbReference type="ARBA" id="ARBA00022737"/>
    </source>
</evidence>
<dbReference type="GeneID" id="6499647"/>
<feature type="domain" description="C2H2-type" evidence="10">
    <location>
        <begin position="187"/>
        <end position="210"/>
    </location>
</feature>
<evidence type="ECO:0000256" key="8">
    <source>
        <dbReference type="PROSITE-ProRule" id="PRU00042"/>
    </source>
</evidence>
<dbReference type="GO" id="GO:0005634">
    <property type="term" value="C:nucleus"/>
    <property type="evidence" value="ECO:0007669"/>
    <property type="project" value="UniProtKB-SubCell"/>
</dbReference>
<feature type="binding site" evidence="9">
    <location>
        <position position="50"/>
    </location>
    <ligand>
        <name>Zn(2+)</name>
        <dbReference type="ChEBI" id="CHEBI:29105"/>
    </ligand>
</feature>
<dbReference type="PANTHER" id="PTHR24390:SF159">
    <property type="entry name" value="GROWTH FACTOR INDEPENDENT 1 TRANSCRIPTIONAL REPRESSOR"/>
    <property type="match status" value="1"/>
</dbReference>
<gene>
    <name evidence="12" type="primary">Dana\GF16854</name>
    <name evidence="12" type="synonym">dana_GLEANR_18120</name>
    <name evidence="12" type="ORF">GF16854</name>
</gene>
<evidence type="ECO:0000313" key="12">
    <source>
        <dbReference type="EMBL" id="EDV42782.1"/>
    </source>
</evidence>
<dbReference type="InterPro" id="IPR012934">
    <property type="entry name" value="Znf_AD"/>
</dbReference>
<dbReference type="PROSITE" id="PS51915">
    <property type="entry name" value="ZAD"/>
    <property type="match status" value="1"/>
</dbReference>
<name>B3LXD8_DROAN</name>
<dbReference type="PROSITE" id="PS50157">
    <property type="entry name" value="ZINC_FINGER_C2H2_2"/>
    <property type="match status" value="6"/>
</dbReference>
<accession>B3LXD8</accession>
<dbReference type="FunCoup" id="B3LXD8">
    <property type="interactions" value="180"/>
</dbReference>
<keyword evidence="2 9" id="KW-0479">Metal-binding</keyword>
<protein>
    <submittedName>
        <fullName evidence="12">Uncharacterized protein</fullName>
    </submittedName>
</protein>
<dbReference type="GO" id="GO:0003700">
    <property type="term" value="F:DNA-binding transcription factor activity"/>
    <property type="evidence" value="ECO:0007669"/>
    <property type="project" value="TreeGrafter"/>
</dbReference>
<reference evidence="12 13" key="1">
    <citation type="journal article" date="2007" name="Nature">
        <title>Evolution of genes and genomes on the Drosophila phylogeny.</title>
        <authorList>
            <consortium name="Drosophila 12 Genomes Consortium"/>
            <person name="Clark A.G."/>
            <person name="Eisen M.B."/>
            <person name="Smith D.R."/>
            <person name="Bergman C.M."/>
            <person name="Oliver B."/>
            <person name="Markow T.A."/>
            <person name="Kaufman T.C."/>
            <person name="Kellis M."/>
            <person name="Gelbart W."/>
            <person name="Iyer V.N."/>
            <person name="Pollard D.A."/>
            <person name="Sackton T.B."/>
            <person name="Larracuente A.M."/>
            <person name="Singh N.D."/>
            <person name="Abad J.P."/>
            <person name="Abt D.N."/>
            <person name="Adryan B."/>
            <person name="Aguade M."/>
            <person name="Akashi H."/>
            <person name="Anderson W.W."/>
            <person name="Aquadro C.F."/>
            <person name="Ardell D.H."/>
            <person name="Arguello R."/>
            <person name="Artieri C.G."/>
            <person name="Barbash D.A."/>
            <person name="Barker D."/>
            <person name="Barsanti P."/>
            <person name="Batterham P."/>
            <person name="Batzoglou S."/>
            <person name="Begun D."/>
            <person name="Bhutkar A."/>
            <person name="Blanco E."/>
            <person name="Bosak S.A."/>
            <person name="Bradley R.K."/>
            <person name="Brand A.D."/>
            <person name="Brent M.R."/>
            <person name="Brooks A.N."/>
            <person name="Brown R.H."/>
            <person name="Butlin R.K."/>
            <person name="Caggese C."/>
            <person name="Calvi B.R."/>
            <person name="Bernardo de Carvalho A."/>
            <person name="Caspi A."/>
            <person name="Castrezana S."/>
            <person name="Celniker S.E."/>
            <person name="Chang J.L."/>
            <person name="Chapple C."/>
            <person name="Chatterji S."/>
            <person name="Chinwalla A."/>
            <person name="Civetta A."/>
            <person name="Clifton S.W."/>
            <person name="Comeron J.M."/>
            <person name="Costello J.C."/>
            <person name="Coyne J.A."/>
            <person name="Daub J."/>
            <person name="David R.G."/>
            <person name="Delcher A.L."/>
            <person name="Delehaunty K."/>
            <person name="Do C.B."/>
            <person name="Ebling H."/>
            <person name="Edwards K."/>
            <person name="Eickbush T."/>
            <person name="Evans J.D."/>
            <person name="Filipski A."/>
            <person name="Findeiss S."/>
            <person name="Freyhult E."/>
            <person name="Fulton L."/>
            <person name="Fulton R."/>
            <person name="Garcia A.C."/>
            <person name="Gardiner A."/>
            <person name="Garfield D.A."/>
            <person name="Garvin B.E."/>
            <person name="Gibson G."/>
            <person name="Gilbert D."/>
            <person name="Gnerre S."/>
            <person name="Godfrey J."/>
            <person name="Good R."/>
            <person name="Gotea V."/>
            <person name="Gravely B."/>
            <person name="Greenberg A.J."/>
            <person name="Griffiths-Jones S."/>
            <person name="Gross S."/>
            <person name="Guigo R."/>
            <person name="Gustafson E.A."/>
            <person name="Haerty W."/>
            <person name="Hahn M.W."/>
            <person name="Halligan D.L."/>
            <person name="Halpern A.L."/>
            <person name="Halter G.M."/>
            <person name="Han M.V."/>
            <person name="Heger A."/>
            <person name="Hillier L."/>
            <person name="Hinrichs A.S."/>
            <person name="Holmes I."/>
            <person name="Hoskins R.A."/>
            <person name="Hubisz M.J."/>
            <person name="Hultmark D."/>
            <person name="Huntley M.A."/>
            <person name="Jaffe D.B."/>
            <person name="Jagadeeshan S."/>
            <person name="Jeck W.R."/>
            <person name="Johnson J."/>
            <person name="Jones C.D."/>
            <person name="Jordan W.C."/>
            <person name="Karpen G.H."/>
            <person name="Kataoka E."/>
            <person name="Keightley P.D."/>
            <person name="Kheradpour P."/>
            <person name="Kirkness E.F."/>
            <person name="Koerich L.B."/>
            <person name="Kristiansen K."/>
            <person name="Kudrna D."/>
            <person name="Kulathinal R.J."/>
            <person name="Kumar S."/>
            <person name="Kwok R."/>
            <person name="Lander E."/>
            <person name="Langley C.H."/>
            <person name="Lapoint R."/>
            <person name="Lazzaro B.P."/>
            <person name="Lee S.J."/>
            <person name="Levesque L."/>
            <person name="Li R."/>
            <person name="Lin C.F."/>
            <person name="Lin M.F."/>
            <person name="Lindblad-Toh K."/>
            <person name="Llopart A."/>
            <person name="Long M."/>
            <person name="Low L."/>
            <person name="Lozovsky E."/>
            <person name="Lu J."/>
            <person name="Luo M."/>
            <person name="Machado C.A."/>
            <person name="Makalowski W."/>
            <person name="Marzo M."/>
            <person name="Matsuda M."/>
            <person name="Matzkin L."/>
            <person name="McAllister B."/>
            <person name="McBride C.S."/>
            <person name="McKernan B."/>
            <person name="McKernan K."/>
            <person name="Mendez-Lago M."/>
            <person name="Minx P."/>
            <person name="Mollenhauer M.U."/>
            <person name="Montooth K."/>
            <person name="Mount S.M."/>
            <person name="Mu X."/>
            <person name="Myers E."/>
            <person name="Negre B."/>
            <person name="Newfeld S."/>
            <person name="Nielsen R."/>
            <person name="Noor M.A."/>
            <person name="O'Grady P."/>
            <person name="Pachter L."/>
            <person name="Papaceit M."/>
            <person name="Parisi M.J."/>
            <person name="Parisi M."/>
            <person name="Parts L."/>
            <person name="Pedersen J.S."/>
            <person name="Pesole G."/>
            <person name="Phillippy A.M."/>
            <person name="Ponting C.P."/>
            <person name="Pop M."/>
            <person name="Porcelli D."/>
            <person name="Powell J.R."/>
            <person name="Prohaska S."/>
            <person name="Pruitt K."/>
            <person name="Puig M."/>
            <person name="Quesneville H."/>
            <person name="Ram K.R."/>
            <person name="Rand D."/>
            <person name="Rasmussen M.D."/>
            <person name="Reed L.K."/>
            <person name="Reenan R."/>
            <person name="Reily A."/>
            <person name="Remington K.A."/>
            <person name="Rieger T.T."/>
            <person name="Ritchie M.G."/>
            <person name="Robin C."/>
            <person name="Rogers Y.H."/>
            <person name="Rohde C."/>
            <person name="Rozas J."/>
            <person name="Rubenfield M.J."/>
            <person name="Ruiz A."/>
            <person name="Russo S."/>
            <person name="Salzberg S.L."/>
            <person name="Sanchez-Gracia A."/>
            <person name="Saranga D.J."/>
            <person name="Sato H."/>
            <person name="Schaeffer S.W."/>
            <person name="Schatz M.C."/>
            <person name="Schlenke T."/>
            <person name="Schwartz R."/>
            <person name="Segarra C."/>
            <person name="Singh R.S."/>
            <person name="Sirot L."/>
            <person name="Sirota M."/>
            <person name="Sisneros N.B."/>
            <person name="Smith C.D."/>
            <person name="Smith T.F."/>
            <person name="Spieth J."/>
            <person name="Stage D.E."/>
            <person name="Stark A."/>
            <person name="Stephan W."/>
            <person name="Strausberg R.L."/>
            <person name="Strempel S."/>
            <person name="Sturgill D."/>
            <person name="Sutton G."/>
            <person name="Sutton G.G."/>
            <person name="Tao W."/>
            <person name="Teichmann S."/>
            <person name="Tobari Y.N."/>
            <person name="Tomimura Y."/>
            <person name="Tsolas J.M."/>
            <person name="Valente V.L."/>
            <person name="Venter E."/>
            <person name="Venter J.C."/>
            <person name="Vicario S."/>
            <person name="Vieira F.G."/>
            <person name="Vilella A.J."/>
            <person name="Villasante A."/>
            <person name="Walenz B."/>
            <person name="Wang J."/>
            <person name="Wasserman M."/>
            <person name="Watts T."/>
            <person name="Wilson D."/>
            <person name="Wilson R.K."/>
            <person name="Wing R.A."/>
            <person name="Wolfner M.F."/>
            <person name="Wong A."/>
            <person name="Wong G.K."/>
            <person name="Wu C.I."/>
            <person name="Wu G."/>
            <person name="Yamamoto D."/>
            <person name="Yang H.P."/>
            <person name="Yang S.P."/>
            <person name="Yorke J.A."/>
            <person name="Yoshida K."/>
            <person name="Zdobnov E."/>
            <person name="Zhang P."/>
            <person name="Zhang Y."/>
            <person name="Zimin A.V."/>
            <person name="Baldwin J."/>
            <person name="Abdouelleil A."/>
            <person name="Abdulkadir J."/>
            <person name="Abebe A."/>
            <person name="Abera B."/>
            <person name="Abreu J."/>
            <person name="Acer S.C."/>
            <person name="Aftuck L."/>
            <person name="Alexander A."/>
            <person name="An P."/>
            <person name="Anderson E."/>
            <person name="Anderson S."/>
            <person name="Arachi H."/>
            <person name="Azer M."/>
            <person name="Bachantsang P."/>
            <person name="Barry A."/>
            <person name="Bayul T."/>
            <person name="Berlin A."/>
            <person name="Bessette D."/>
            <person name="Bloom T."/>
            <person name="Blye J."/>
            <person name="Boguslavskiy L."/>
            <person name="Bonnet C."/>
            <person name="Boukhgalter B."/>
            <person name="Bourzgui I."/>
            <person name="Brown A."/>
            <person name="Cahill P."/>
            <person name="Channer S."/>
            <person name="Cheshatsang Y."/>
            <person name="Chuda L."/>
            <person name="Citroen M."/>
            <person name="Collymore A."/>
            <person name="Cooke P."/>
            <person name="Costello M."/>
            <person name="D'Aco K."/>
            <person name="Daza R."/>
            <person name="De Haan G."/>
            <person name="DeGray S."/>
            <person name="DeMaso C."/>
            <person name="Dhargay N."/>
            <person name="Dooley K."/>
            <person name="Dooley E."/>
            <person name="Doricent M."/>
            <person name="Dorje P."/>
            <person name="Dorjee K."/>
            <person name="Dupes A."/>
            <person name="Elong R."/>
            <person name="Falk J."/>
            <person name="Farina A."/>
            <person name="Faro S."/>
            <person name="Ferguson D."/>
            <person name="Fisher S."/>
            <person name="Foley C.D."/>
            <person name="Franke A."/>
            <person name="Friedrich D."/>
            <person name="Gadbois L."/>
            <person name="Gearin G."/>
            <person name="Gearin C.R."/>
            <person name="Giannoukos G."/>
            <person name="Goode T."/>
            <person name="Graham J."/>
            <person name="Grandbois E."/>
            <person name="Grewal S."/>
            <person name="Gyaltsen K."/>
            <person name="Hafez N."/>
            <person name="Hagos B."/>
            <person name="Hall J."/>
            <person name="Henson C."/>
            <person name="Hollinger A."/>
            <person name="Honan T."/>
            <person name="Huard M.D."/>
            <person name="Hughes L."/>
            <person name="Hurhula B."/>
            <person name="Husby M.E."/>
            <person name="Kamat A."/>
            <person name="Kanga B."/>
            <person name="Kashin S."/>
            <person name="Khazanovich D."/>
            <person name="Kisner P."/>
            <person name="Lance K."/>
            <person name="Lara M."/>
            <person name="Lee W."/>
            <person name="Lennon N."/>
            <person name="Letendre F."/>
            <person name="LeVine R."/>
            <person name="Lipovsky A."/>
            <person name="Liu X."/>
            <person name="Liu J."/>
            <person name="Liu S."/>
            <person name="Lokyitsang T."/>
            <person name="Lokyitsang Y."/>
            <person name="Lubonja R."/>
            <person name="Lui A."/>
            <person name="MacDonald P."/>
            <person name="Magnisalis V."/>
            <person name="Maru K."/>
            <person name="Matthews C."/>
            <person name="McCusker W."/>
            <person name="McDonough S."/>
            <person name="Mehta T."/>
            <person name="Meldrim J."/>
            <person name="Meneus L."/>
            <person name="Mihai O."/>
            <person name="Mihalev A."/>
            <person name="Mihova T."/>
            <person name="Mittelman R."/>
            <person name="Mlenga V."/>
            <person name="Montmayeur A."/>
            <person name="Mulrain L."/>
            <person name="Navidi A."/>
            <person name="Naylor J."/>
            <person name="Negash T."/>
            <person name="Nguyen T."/>
            <person name="Nguyen N."/>
            <person name="Nicol R."/>
            <person name="Norbu C."/>
            <person name="Norbu N."/>
            <person name="Novod N."/>
            <person name="O'Neill B."/>
            <person name="Osman S."/>
            <person name="Markiewicz E."/>
            <person name="Oyono O.L."/>
            <person name="Patti C."/>
            <person name="Phunkhang P."/>
            <person name="Pierre F."/>
            <person name="Priest M."/>
            <person name="Raghuraman S."/>
            <person name="Rege F."/>
            <person name="Reyes R."/>
            <person name="Rise C."/>
            <person name="Rogov P."/>
            <person name="Ross K."/>
            <person name="Ryan E."/>
            <person name="Settipalli S."/>
            <person name="Shea T."/>
            <person name="Sherpa N."/>
            <person name="Shi L."/>
            <person name="Shih D."/>
            <person name="Sparrow T."/>
            <person name="Spaulding J."/>
            <person name="Stalker J."/>
            <person name="Stange-Thomann N."/>
            <person name="Stavropoulos S."/>
            <person name="Stone C."/>
            <person name="Strader C."/>
            <person name="Tesfaye S."/>
            <person name="Thomson T."/>
            <person name="Thoulutsang Y."/>
            <person name="Thoulutsang D."/>
            <person name="Topham K."/>
            <person name="Topping I."/>
            <person name="Tsamla T."/>
            <person name="Vassiliev H."/>
            <person name="Vo A."/>
            <person name="Wangchuk T."/>
            <person name="Wangdi T."/>
            <person name="Weiand M."/>
            <person name="Wilkinson J."/>
            <person name="Wilson A."/>
            <person name="Yadav S."/>
            <person name="Young G."/>
            <person name="Yu Q."/>
            <person name="Zembek L."/>
            <person name="Zhong D."/>
            <person name="Zimmer A."/>
            <person name="Zwirko Z."/>
            <person name="Jaffe D.B."/>
            <person name="Alvarez P."/>
            <person name="Brockman W."/>
            <person name="Butler J."/>
            <person name="Chin C."/>
            <person name="Gnerre S."/>
            <person name="Grabherr M."/>
            <person name="Kleber M."/>
            <person name="Mauceli E."/>
            <person name="MacCallum I."/>
        </authorList>
    </citation>
    <scope>NUCLEOTIDE SEQUENCE [LARGE SCALE GENOMIC DNA]</scope>
    <source>
        <strain evidence="13">Tucson 14024-0371.13</strain>
    </source>
</reference>
<dbReference type="PhylomeDB" id="B3LXD8"/>
<feature type="domain" description="C2H2-type" evidence="10">
    <location>
        <begin position="218"/>
        <end position="251"/>
    </location>
</feature>
<evidence type="ECO:0000256" key="7">
    <source>
        <dbReference type="ARBA" id="ARBA00023242"/>
    </source>
</evidence>
<feature type="domain" description="C2H2-type" evidence="10">
    <location>
        <begin position="332"/>
        <end position="360"/>
    </location>
</feature>
<evidence type="ECO:0000256" key="5">
    <source>
        <dbReference type="ARBA" id="ARBA00022833"/>
    </source>
</evidence>
<evidence type="ECO:0000256" key="6">
    <source>
        <dbReference type="ARBA" id="ARBA00023125"/>
    </source>
</evidence>
<dbReference type="Gene3D" id="3.40.1800.20">
    <property type="match status" value="1"/>
</dbReference>
<dbReference type="SMR" id="B3LXD8"/>
<feature type="binding site" evidence="9">
    <location>
        <position position="53"/>
    </location>
    <ligand>
        <name>Zn(2+)</name>
        <dbReference type="ChEBI" id="CHEBI:29105"/>
    </ligand>
</feature>
<dbReference type="Pfam" id="PF07776">
    <property type="entry name" value="zf-AD"/>
    <property type="match status" value="1"/>
</dbReference>
<keyword evidence="13" id="KW-1185">Reference proteome</keyword>
<feature type="binding site" evidence="9">
    <location>
        <position position="5"/>
    </location>
    <ligand>
        <name>Zn(2+)</name>
        <dbReference type="ChEBI" id="CHEBI:29105"/>
    </ligand>
</feature>
<dbReference type="AlphaFoldDB" id="B3LXD8"/>
<dbReference type="GO" id="GO:0006357">
    <property type="term" value="P:regulation of transcription by RNA polymerase II"/>
    <property type="evidence" value="ECO:0007669"/>
    <property type="project" value="TreeGrafter"/>
</dbReference>
<dbReference type="SUPFAM" id="SSF57716">
    <property type="entry name" value="Glucocorticoid receptor-like (DNA-binding domain)"/>
    <property type="match status" value="1"/>
</dbReference>
<feature type="domain" description="ZAD" evidence="11">
    <location>
        <begin position="3"/>
        <end position="77"/>
    </location>
</feature>
<dbReference type="STRING" id="7217.B3LXD8"/>
<comment type="subcellular location">
    <subcellularLocation>
        <location evidence="1">Nucleus</location>
    </subcellularLocation>
</comment>
<dbReference type="KEGG" id="dan:6499647"/>
<keyword evidence="3" id="KW-0677">Repeat</keyword>
<dbReference type="Proteomes" id="UP000007801">
    <property type="component" value="Unassembled WGS sequence"/>
</dbReference>
<dbReference type="eggNOG" id="KOG1721">
    <property type="taxonomic scope" value="Eukaryota"/>
</dbReference>
<dbReference type="Pfam" id="PF13912">
    <property type="entry name" value="zf-C2H2_6"/>
    <property type="match status" value="2"/>
</dbReference>
<feature type="domain" description="C2H2-type" evidence="10">
    <location>
        <begin position="363"/>
        <end position="390"/>
    </location>
</feature>
<evidence type="ECO:0000313" key="13">
    <source>
        <dbReference type="Proteomes" id="UP000007801"/>
    </source>
</evidence>
<evidence type="ECO:0000256" key="1">
    <source>
        <dbReference type="ARBA" id="ARBA00004123"/>
    </source>
</evidence>
<feature type="binding site" evidence="9">
    <location>
        <position position="8"/>
    </location>
    <ligand>
        <name>Zn(2+)</name>
        <dbReference type="ChEBI" id="CHEBI:29105"/>
    </ligand>
</feature>
<evidence type="ECO:0000256" key="9">
    <source>
        <dbReference type="PROSITE-ProRule" id="PRU01263"/>
    </source>
</evidence>
<keyword evidence="7" id="KW-0539">Nucleus</keyword>
<feature type="domain" description="C2H2-type" evidence="10">
    <location>
        <begin position="276"/>
        <end position="303"/>
    </location>
</feature>
<sequence length="427" mass="48726">MEDMCRTCTGKSYPETAKNLFDTSSPLLNHIYTLTNVVLKDDVDFPRFICQQCQHDLQIAIDFRRVCLEAQEILELKKTKVDDSGLEAWIEEDNSLPAIPDKDTVQVQKSLIYHTEDELGEEKSVVRFSNERQTSATEQISVVLLEQMDDKDNAVLDESLDVSNSVEMCSIPESIIETSDDFEAVDISCSNCGVGFSSLEELRTHKYQLHDVSFHTRFTCGHCGEGFRSASGLSRHCNVANLPLTHSCDNCPLKFPNAILLETHKERCNAPPDARLICHICGKQLANTSNLKNHLVRHMGTRSHKCSECDAAFALPSELNVHKKSHSSERPYACRYDCGKSFRYCSARSIHERIHIDESKRPYRCEFCPKAFVTPSDCRTHQKYHTLSRNYSCDPCRMRFKTIKHYNHHLKSNTHKTVVMRAKAKNQ</sequence>
<dbReference type="EMBL" id="CH902617">
    <property type="protein sequence ID" value="EDV42782.1"/>
    <property type="molecule type" value="Genomic_DNA"/>
</dbReference>
<feature type="domain" description="C2H2-type" evidence="10">
    <location>
        <begin position="304"/>
        <end position="331"/>
    </location>
</feature>
<dbReference type="PANTHER" id="PTHR24390">
    <property type="entry name" value="ZINC FINGER PROTEIN"/>
    <property type="match status" value="1"/>
</dbReference>
<dbReference type="InParanoid" id="B3LXD8"/>
<dbReference type="InterPro" id="IPR013087">
    <property type="entry name" value="Znf_C2H2_type"/>
</dbReference>
<evidence type="ECO:0000259" key="11">
    <source>
        <dbReference type="PROSITE" id="PS51915"/>
    </source>
</evidence>
<dbReference type="SMART" id="SM00868">
    <property type="entry name" value="zf-AD"/>
    <property type="match status" value="1"/>
</dbReference>
<dbReference type="OMA" id="PDTKFVC"/>
<dbReference type="InterPro" id="IPR036236">
    <property type="entry name" value="Znf_C2H2_sf"/>
</dbReference>
<keyword evidence="6" id="KW-0238">DNA-binding</keyword>
<dbReference type="SUPFAM" id="SSF57667">
    <property type="entry name" value="beta-beta-alpha zinc fingers"/>
    <property type="match status" value="4"/>
</dbReference>
<dbReference type="GO" id="GO:0008270">
    <property type="term" value="F:zinc ion binding"/>
    <property type="evidence" value="ECO:0007669"/>
    <property type="project" value="UniProtKB-UniRule"/>
</dbReference>
<keyword evidence="5 9" id="KW-0862">Zinc</keyword>
<evidence type="ECO:0000259" key="10">
    <source>
        <dbReference type="PROSITE" id="PS50157"/>
    </source>
</evidence>
<evidence type="ECO:0000256" key="4">
    <source>
        <dbReference type="ARBA" id="ARBA00022771"/>
    </source>
</evidence>
<dbReference type="Gene3D" id="3.30.160.60">
    <property type="entry name" value="Classic Zinc Finger"/>
    <property type="match status" value="5"/>
</dbReference>
<dbReference type="Pfam" id="PF00096">
    <property type="entry name" value="zf-C2H2"/>
    <property type="match status" value="1"/>
</dbReference>
<evidence type="ECO:0000256" key="2">
    <source>
        <dbReference type="ARBA" id="ARBA00022723"/>
    </source>
</evidence>
<dbReference type="HOGENOM" id="CLU_002678_94_3_1"/>
<proteinExistence type="predicted"/>